<keyword evidence="3" id="KW-1185">Reference proteome</keyword>
<dbReference type="Proteomes" id="UP000030669">
    <property type="component" value="Unassembled WGS sequence"/>
</dbReference>
<protein>
    <submittedName>
        <fullName evidence="2">FAD/NAD P-binding domain-containing protein</fullName>
    </submittedName>
</protein>
<dbReference type="KEGG" id="gtr:GLOTRDRAFT_140325"/>
<dbReference type="OrthoDB" id="2019015at2759"/>
<dbReference type="HOGENOM" id="CLU_019746_0_0_1"/>
<dbReference type="Pfam" id="PF13450">
    <property type="entry name" value="NAD_binding_8"/>
    <property type="match status" value="1"/>
</dbReference>
<name>S7PYW8_GLOTA</name>
<dbReference type="STRING" id="670483.S7PYW8"/>
<dbReference type="Gene3D" id="3.40.50.720">
    <property type="entry name" value="NAD(P)-binding Rossmann-like Domain"/>
    <property type="match status" value="1"/>
</dbReference>
<feature type="compositionally biased region" description="Basic and acidic residues" evidence="1">
    <location>
        <begin position="445"/>
        <end position="469"/>
    </location>
</feature>
<dbReference type="PANTHER" id="PTHR42923:SF20">
    <property type="entry name" value="FLAVIN-CONTAINING AMINE OXIDASEDEHYDROGENASE"/>
    <property type="match status" value="1"/>
</dbReference>
<dbReference type="EMBL" id="KB469307">
    <property type="protein sequence ID" value="EPQ52658.1"/>
    <property type="molecule type" value="Genomic_DNA"/>
</dbReference>
<dbReference type="OMA" id="VVPWMMF"/>
<dbReference type="InterPro" id="IPR036188">
    <property type="entry name" value="FAD/NAD-bd_sf"/>
</dbReference>
<dbReference type="SUPFAM" id="SSF51905">
    <property type="entry name" value="FAD/NAD(P)-binding domain"/>
    <property type="match status" value="1"/>
</dbReference>
<dbReference type="AlphaFoldDB" id="S7PYW8"/>
<gene>
    <name evidence="2" type="ORF">GLOTRDRAFT_140325</name>
</gene>
<dbReference type="eggNOG" id="ENOG502QPN7">
    <property type="taxonomic scope" value="Eukaryota"/>
</dbReference>
<reference evidence="2 3" key="1">
    <citation type="journal article" date="2012" name="Science">
        <title>The Paleozoic origin of enzymatic lignin decomposition reconstructed from 31 fungal genomes.</title>
        <authorList>
            <person name="Floudas D."/>
            <person name="Binder M."/>
            <person name="Riley R."/>
            <person name="Barry K."/>
            <person name="Blanchette R.A."/>
            <person name="Henrissat B."/>
            <person name="Martinez A.T."/>
            <person name="Otillar R."/>
            <person name="Spatafora J.W."/>
            <person name="Yadav J.S."/>
            <person name="Aerts A."/>
            <person name="Benoit I."/>
            <person name="Boyd A."/>
            <person name="Carlson A."/>
            <person name="Copeland A."/>
            <person name="Coutinho P.M."/>
            <person name="de Vries R.P."/>
            <person name="Ferreira P."/>
            <person name="Findley K."/>
            <person name="Foster B."/>
            <person name="Gaskell J."/>
            <person name="Glotzer D."/>
            <person name="Gorecki P."/>
            <person name="Heitman J."/>
            <person name="Hesse C."/>
            <person name="Hori C."/>
            <person name="Igarashi K."/>
            <person name="Jurgens J.A."/>
            <person name="Kallen N."/>
            <person name="Kersten P."/>
            <person name="Kohler A."/>
            <person name="Kuees U."/>
            <person name="Kumar T.K.A."/>
            <person name="Kuo A."/>
            <person name="LaButti K."/>
            <person name="Larrondo L.F."/>
            <person name="Lindquist E."/>
            <person name="Ling A."/>
            <person name="Lombard V."/>
            <person name="Lucas S."/>
            <person name="Lundell T."/>
            <person name="Martin R."/>
            <person name="McLaughlin D.J."/>
            <person name="Morgenstern I."/>
            <person name="Morin E."/>
            <person name="Murat C."/>
            <person name="Nagy L.G."/>
            <person name="Nolan M."/>
            <person name="Ohm R.A."/>
            <person name="Patyshakuliyeva A."/>
            <person name="Rokas A."/>
            <person name="Ruiz-Duenas F.J."/>
            <person name="Sabat G."/>
            <person name="Salamov A."/>
            <person name="Samejima M."/>
            <person name="Schmutz J."/>
            <person name="Slot J.C."/>
            <person name="St John F."/>
            <person name="Stenlid J."/>
            <person name="Sun H."/>
            <person name="Sun S."/>
            <person name="Syed K."/>
            <person name="Tsang A."/>
            <person name="Wiebenga A."/>
            <person name="Young D."/>
            <person name="Pisabarro A."/>
            <person name="Eastwood D.C."/>
            <person name="Martin F."/>
            <person name="Cullen D."/>
            <person name="Grigoriev I.V."/>
            <person name="Hibbett D.S."/>
        </authorList>
    </citation>
    <scope>NUCLEOTIDE SEQUENCE [LARGE SCALE GENOMIC DNA]</scope>
    <source>
        <strain evidence="2 3">ATCC 11539</strain>
    </source>
</reference>
<feature type="region of interest" description="Disordered" evidence="1">
    <location>
        <begin position="436"/>
        <end position="469"/>
    </location>
</feature>
<accession>S7PYW8</accession>
<dbReference type="GO" id="GO:0016491">
    <property type="term" value="F:oxidoreductase activity"/>
    <property type="evidence" value="ECO:0007669"/>
    <property type="project" value="TreeGrafter"/>
</dbReference>
<dbReference type="RefSeq" id="XP_007868939.1">
    <property type="nucleotide sequence ID" value="XM_007870748.1"/>
</dbReference>
<dbReference type="InterPro" id="IPR050464">
    <property type="entry name" value="Zeta_carotene_desat/Oxidored"/>
</dbReference>
<dbReference type="PANTHER" id="PTHR42923">
    <property type="entry name" value="PROTOPORPHYRINOGEN OXIDASE"/>
    <property type="match status" value="1"/>
</dbReference>
<dbReference type="GeneID" id="19304496"/>
<organism evidence="2 3">
    <name type="scientific">Gloeophyllum trabeum (strain ATCC 11539 / FP-39264 / Madison 617)</name>
    <name type="common">Brown rot fungus</name>
    <dbReference type="NCBI Taxonomy" id="670483"/>
    <lineage>
        <taxon>Eukaryota</taxon>
        <taxon>Fungi</taxon>
        <taxon>Dikarya</taxon>
        <taxon>Basidiomycota</taxon>
        <taxon>Agaricomycotina</taxon>
        <taxon>Agaricomycetes</taxon>
        <taxon>Gloeophyllales</taxon>
        <taxon>Gloeophyllaceae</taxon>
        <taxon>Gloeophyllum</taxon>
    </lineage>
</organism>
<evidence type="ECO:0000313" key="2">
    <source>
        <dbReference type="EMBL" id="EPQ52658.1"/>
    </source>
</evidence>
<proteinExistence type="predicted"/>
<sequence>MSWISRSVRISSSATAGRQHRGVLSKSRLANIPFTVPYHGEMPQPNQKMKVLIVGGGASGMSAALAFAQHPDRFEVKLYERSASPGGMATSEAIDSKKYGASYINDGVQGGSPQFANTFAIFEKLGFKGSEVGFQISFGRDPQEEFWSNVFPSEVIDKFGPDIKKFGKVLKIIKAMEPVFAFVPVNKMLPMFGFSKDFGDRIVYPLVALFFGTGNQTPYISSAILERVFMDPSMKLFEYSPTSFLASIPEMRAFPRLSLVYDAWKKEVEETSRGSVSVVTCREVTKVKRTKKCVTVWSRPTRGTNNDQEVEGPGEETVEEFDQLILAVDADAALNILNTDARWLEKKVLGNVKYLWDITITHNDLDYMKKYYRLEYDPSLRSKKRVEAQDEEAMKQFEFAEKNFRPLYYVRSYPSDKTKIEMSFDLTNYQPQFKGESAYGPDGTGWHDERTTSPGEEDTHAGRKVPGEEYPPLEEHVFQTIFLDKDGSEELWSRVDIDKDKVILEKWWKQQSHRWQHYAGTVPWMMWINGRNRTHYAGAWTILNMHEIAVVSGFAAAYRLGAEYPFKDSEECKRLFSLYLGASHGVRMRSEDRKGFFK</sequence>
<evidence type="ECO:0000313" key="3">
    <source>
        <dbReference type="Proteomes" id="UP000030669"/>
    </source>
</evidence>
<evidence type="ECO:0000256" key="1">
    <source>
        <dbReference type="SAM" id="MobiDB-lite"/>
    </source>
</evidence>